<dbReference type="GO" id="GO:0005634">
    <property type="term" value="C:nucleus"/>
    <property type="evidence" value="ECO:0007669"/>
    <property type="project" value="UniProtKB-UniRule"/>
</dbReference>
<keyword evidence="1 3" id="KW-0238">DNA-binding</keyword>
<feature type="region of interest" description="Disordered" evidence="4">
    <location>
        <begin position="248"/>
        <end position="290"/>
    </location>
</feature>
<feature type="compositionally biased region" description="Polar residues" evidence="4">
    <location>
        <begin position="278"/>
        <end position="290"/>
    </location>
</feature>
<feature type="DNA-binding region" description="HMG box" evidence="3">
    <location>
        <begin position="186"/>
        <end position="254"/>
    </location>
</feature>
<dbReference type="InterPro" id="IPR050140">
    <property type="entry name" value="SRY-related_HMG-box_TF-like"/>
</dbReference>
<gene>
    <name evidence="6" type="ORF">EKO27_g8263</name>
</gene>
<keyword evidence="3" id="KW-0539">Nucleus</keyword>
<dbReference type="EMBL" id="RYZI01000303">
    <property type="protein sequence ID" value="RWA06840.1"/>
    <property type="molecule type" value="Genomic_DNA"/>
</dbReference>
<dbReference type="InterPro" id="IPR009071">
    <property type="entry name" value="HMG_box_dom"/>
</dbReference>
<evidence type="ECO:0000313" key="6">
    <source>
        <dbReference type="EMBL" id="RWA06840.1"/>
    </source>
</evidence>
<accession>A0A439CXH3</accession>
<dbReference type="GO" id="GO:0001228">
    <property type="term" value="F:DNA-binding transcription activator activity, RNA polymerase II-specific"/>
    <property type="evidence" value="ECO:0007669"/>
    <property type="project" value="TreeGrafter"/>
</dbReference>
<dbReference type="AlphaFoldDB" id="A0A439CXH3"/>
<evidence type="ECO:0000256" key="4">
    <source>
        <dbReference type="SAM" id="MobiDB-lite"/>
    </source>
</evidence>
<dbReference type="GO" id="GO:0000978">
    <property type="term" value="F:RNA polymerase II cis-regulatory region sequence-specific DNA binding"/>
    <property type="evidence" value="ECO:0007669"/>
    <property type="project" value="TreeGrafter"/>
</dbReference>
<feature type="compositionally biased region" description="Basic and acidic residues" evidence="4">
    <location>
        <begin position="248"/>
        <end position="257"/>
    </location>
</feature>
<dbReference type="Proteomes" id="UP000286045">
    <property type="component" value="Unassembled WGS sequence"/>
</dbReference>
<sequence length="438" mass="48971">MANIMNIRTFELGNLWAEASNQLNGFVKTIKLTTRTFSMLGPDGEAYFGRSAASILNKNVEFTGDESNPNRIYLGNHEDIEQETNGVINHTPGTRLRVLRPGCRGDQNHNNAANFGMFTNIMNNPTNNHTAFGVNQSSSTLSYAPNLGISESAFLTSVPHPEEQSVTTTSSIDGYIRNNNNNEDAVKQPPNAFVPFRTAHCRRLRQENPKMHQSEISASAKEAWLNIPAPEKARLNAEAAVDMEEFKRLHPNHFRDRAAKRKQMPKRPGQSRYKRQKTAQSSPMQHTQQNMVDQAAVHEMGLLQQPQPSVPNVEIVPVQGGNVDETQYEQPNHTNNVDTAHVPNAEIVPAQDVNAGEIQYEQLNHTSNADVAHVPNNNTPNNQEKPALIEGFEQNMFLFPDEGLANFSFEDFLNLDNFRGESRKRNQVEAVTTNPVIL</sequence>
<keyword evidence="2" id="KW-0804">Transcription</keyword>
<dbReference type="GO" id="GO:0030154">
    <property type="term" value="P:cell differentiation"/>
    <property type="evidence" value="ECO:0007669"/>
    <property type="project" value="TreeGrafter"/>
</dbReference>
<dbReference type="PANTHER" id="PTHR10270:SF161">
    <property type="entry name" value="SEX-DETERMINING REGION Y PROTEIN"/>
    <property type="match status" value="1"/>
</dbReference>
<dbReference type="SUPFAM" id="SSF47095">
    <property type="entry name" value="HMG-box"/>
    <property type="match status" value="1"/>
</dbReference>
<evidence type="ECO:0000256" key="2">
    <source>
        <dbReference type="ARBA" id="ARBA00023163"/>
    </source>
</evidence>
<evidence type="ECO:0000259" key="5">
    <source>
        <dbReference type="PROSITE" id="PS50118"/>
    </source>
</evidence>
<evidence type="ECO:0000256" key="1">
    <source>
        <dbReference type="ARBA" id="ARBA00023125"/>
    </source>
</evidence>
<proteinExistence type="predicted"/>
<dbReference type="PANTHER" id="PTHR10270">
    <property type="entry name" value="SOX TRANSCRIPTION FACTOR"/>
    <property type="match status" value="1"/>
</dbReference>
<evidence type="ECO:0000256" key="3">
    <source>
        <dbReference type="PROSITE-ProRule" id="PRU00267"/>
    </source>
</evidence>
<dbReference type="CDD" id="cd01389">
    <property type="entry name" value="HMG-box_ROX1-like"/>
    <property type="match status" value="1"/>
</dbReference>
<comment type="caution">
    <text evidence="6">The sequence shown here is derived from an EMBL/GenBank/DDBJ whole genome shotgun (WGS) entry which is preliminary data.</text>
</comment>
<dbReference type="STRING" id="363999.A0A439CXH3"/>
<dbReference type="Gene3D" id="1.10.30.10">
    <property type="entry name" value="High mobility group box domain"/>
    <property type="match status" value="1"/>
</dbReference>
<dbReference type="SMART" id="SM00398">
    <property type="entry name" value="HMG"/>
    <property type="match status" value="1"/>
</dbReference>
<dbReference type="Pfam" id="PF00505">
    <property type="entry name" value="HMG_box"/>
    <property type="match status" value="1"/>
</dbReference>
<name>A0A439CXH3_9PEZI</name>
<organism evidence="6 7">
    <name type="scientific">Xylaria grammica</name>
    <dbReference type="NCBI Taxonomy" id="363999"/>
    <lineage>
        <taxon>Eukaryota</taxon>
        <taxon>Fungi</taxon>
        <taxon>Dikarya</taxon>
        <taxon>Ascomycota</taxon>
        <taxon>Pezizomycotina</taxon>
        <taxon>Sordariomycetes</taxon>
        <taxon>Xylariomycetidae</taxon>
        <taxon>Xylariales</taxon>
        <taxon>Xylariaceae</taxon>
        <taxon>Xylaria</taxon>
    </lineage>
</organism>
<keyword evidence="7" id="KW-1185">Reference proteome</keyword>
<evidence type="ECO:0000313" key="7">
    <source>
        <dbReference type="Proteomes" id="UP000286045"/>
    </source>
</evidence>
<feature type="domain" description="HMG box" evidence="5">
    <location>
        <begin position="186"/>
        <end position="254"/>
    </location>
</feature>
<dbReference type="PROSITE" id="PS50118">
    <property type="entry name" value="HMG_BOX_2"/>
    <property type="match status" value="1"/>
</dbReference>
<dbReference type="InterPro" id="IPR036910">
    <property type="entry name" value="HMG_box_dom_sf"/>
</dbReference>
<reference evidence="6 7" key="1">
    <citation type="submission" date="2018-12" db="EMBL/GenBank/DDBJ databases">
        <title>Draft genome sequence of Xylaria grammica IHI A82.</title>
        <authorList>
            <person name="Buettner E."/>
            <person name="Kellner H."/>
        </authorList>
    </citation>
    <scope>NUCLEOTIDE SEQUENCE [LARGE SCALE GENOMIC DNA]</scope>
    <source>
        <strain evidence="6 7">IHI A82</strain>
    </source>
</reference>
<protein>
    <recommendedName>
        <fullName evidence="5">HMG box domain-containing protein</fullName>
    </recommendedName>
</protein>